<dbReference type="InterPro" id="IPR016135">
    <property type="entry name" value="UBQ-conjugating_enzyme/RWD"/>
</dbReference>
<feature type="domain" description="UBC core" evidence="1">
    <location>
        <begin position="1"/>
        <end position="57"/>
    </location>
</feature>
<dbReference type="EMBL" id="JAJJMB010005545">
    <property type="protein sequence ID" value="KAI3938337.1"/>
    <property type="molecule type" value="Genomic_DNA"/>
</dbReference>
<evidence type="ECO:0000259" key="1">
    <source>
        <dbReference type="PROSITE" id="PS50127"/>
    </source>
</evidence>
<dbReference type="Proteomes" id="UP001202328">
    <property type="component" value="Unassembled WGS sequence"/>
</dbReference>
<dbReference type="AlphaFoldDB" id="A0AAD4XRN1"/>
<dbReference type="PROSITE" id="PS50127">
    <property type="entry name" value="UBC_2"/>
    <property type="match status" value="1"/>
</dbReference>
<organism evidence="2 3">
    <name type="scientific">Papaver atlanticum</name>
    <dbReference type="NCBI Taxonomy" id="357466"/>
    <lineage>
        <taxon>Eukaryota</taxon>
        <taxon>Viridiplantae</taxon>
        <taxon>Streptophyta</taxon>
        <taxon>Embryophyta</taxon>
        <taxon>Tracheophyta</taxon>
        <taxon>Spermatophyta</taxon>
        <taxon>Magnoliopsida</taxon>
        <taxon>Ranunculales</taxon>
        <taxon>Papaveraceae</taxon>
        <taxon>Papaveroideae</taxon>
        <taxon>Papaver</taxon>
    </lineage>
</organism>
<proteinExistence type="predicted"/>
<accession>A0AAD4XRN1</accession>
<reference evidence="2" key="1">
    <citation type="submission" date="2022-04" db="EMBL/GenBank/DDBJ databases">
        <title>A functionally conserved STORR gene fusion in Papaver species that diverged 16.8 million years ago.</title>
        <authorList>
            <person name="Catania T."/>
        </authorList>
    </citation>
    <scope>NUCLEOTIDE SEQUENCE</scope>
    <source>
        <strain evidence="2">S-188037</strain>
    </source>
</reference>
<dbReference type="Gene3D" id="3.10.110.10">
    <property type="entry name" value="Ubiquitin Conjugating Enzyme"/>
    <property type="match status" value="1"/>
</dbReference>
<evidence type="ECO:0000313" key="2">
    <source>
        <dbReference type="EMBL" id="KAI3938337.1"/>
    </source>
</evidence>
<sequence length="57" mass="6128">YPDGRVCISILHAPGDDLHGYELSNEQCMPGQPVESIVLSPNDASLANAKAAIEWYA</sequence>
<protein>
    <recommendedName>
        <fullName evidence="1">UBC core domain-containing protein</fullName>
    </recommendedName>
</protein>
<dbReference type="InterPro" id="IPR000608">
    <property type="entry name" value="UBC"/>
</dbReference>
<name>A0AAD4XRN1_9MAGN</name>
<gene>
    <name evidence="2" type="ORF">MKW98_015236</name>
</gene>
<evidence type="ECO:0000313" key="3">
    <source>
        <dbReference type="Proteomes" id="UP001202328"/>
    </source>
</evidence>
<comment type="caution">
    <text evidence="2">The sequence shown here is derived from an EMBL/GenBank/DDBJ whole genome shotgun (WGS) entry which is preliminary data.</text>
</comment>
<keyword evidence="3" id="KW-1185">Reference proteome</keyword>
<feature type="non-terminal residue" evidence="2">
    <location>
        <position position="1"/>
    </location>
</feature>
<dbReference type="SUPFAM" id="SSF54495">
    <property type="entry name" value="UBC-like"/>
    <property type="match status" value="1"/>
</dbReference>